<reference evidence="2 3" key="1">
    <citation type="submission" date="2015-06" db="EMBL/GenBank/DDBJ databases">
        <title>Survival trade-offs in plant roots during colonization by closely related pathogenic and mutualistic fungi.</title>
        <authorList>
            <person name="Hacquard S."/>
            <person name="Kracher B."/>
            <person name="Hiruma K."/>
            <person name="Weinman A."/>
            <person name="Muench P."/>
            <person name="Garrido Oter R."/>
            <person name="Ver Loren van Themaat E."/>
            <person name="Dallerey J.-F."/>
            <person name="Damm U."/>
            <person name="Henrissat B."/>
            <person name="Lespinet O."/>
            <person name="Thon M."/>
            <person name="Kemen E."/>
            <person name="McHardy A.C."/>
            <person name="Schulze-Lefert P."/>
            <person name="O'Connell R.J."/>
        </authorList>
    </citation>
    <scope>NUCLEOTIDE SEQUENCE [LARGE SCALE GENOMIC DNA]</scope>
    <source>
        <strain evidence="2 3">MAFF 238704</strain>
    </source>
</reference>
<feature type="transmembrane region" description="Helical" evidence="1">
    <location>
        <begin position="21"/>
        <end position="46"/>
    </location>
</feature>
<evidence type="ECO:0000313" key="3">
    <source>
        <dbReference type="Proteomes" id="UP000076584"/>
    </source>
</evidence>
<feature type="transmembrane region" description="Helical" evidence="1">
    <location>
        <begin position="52"/>
        <end position="71"/>
    </location>
</feature>
<feature type="transmembrane region" description="Helical" evidence="1">
    <location>
        <begin position="168"/>
        <end position="187"/>
    </location>
</feature>
<dbReference type="EMBL" id="LFIW01001098">
    <property type="protein sequence ID" value="KZL83563.1"/>
    <property type="molecule type" value="Genomic_DNA"/>
</dbReference>
<dbReference type="AlphaFoldDB" id="A0A167D955"/>
<feature type="transmembrane region" description="Helical" evidence="1">
    <location>
        <begin position="107"/>
        <end position="129"/>
    </location>
</feature>
<keyword evidence="1" id="KW-0812">Transmembrane</keyword>
<evidence type="ECO:0000256" key="1">
    <source>
        <dbReference type="SAM" id="Phobius"/>
    </source>
</evidence>
<name>A0A167D955_COLIC</name>
<feature type="transmembrane region" description="Helical" evidence="1">
    <location>
        <begin position="141"/>
        <end position="162"/>
    </location>
</feature>
<gene>
    <name evidence="2" type="ORF">CI238_08951</name>
</gene>
<comment type="caution">
    <text evidence="2">The sequence shown here is derived from an EMBL/GenBank/DDBJ whole genome shotgun (WGS) entry which is preliminary data.</text>
</comment>
<protein>
    <submittedName>
        <fullName evidence="2">Uncharacterized protein</fullName>
    </submittedName>
</protein>
<sequence length="230" mass="24922">MGLQADIQNDLKLRNINEAILAQWFGALAGVSFAASTIIGVLTIAIRGQFTPYPWLVTLLGAFLFPMSILVVELPHLFFHMAWVFNTSLVSWPIFCLLTALPVHKPVAVLQCLVNVLACVVVASVMSLLRNVPSIKARICFYVAFSFATEFVTEYPSAYGVVSEEALWFWRMPAAVCCGLALLGYTVSSPLGHPFVFSRALGGSGIEPMTLLPFGAGPARSNIAGGRIRI</sequence>
<keyword evidence="1" id="KW-0472">Membrane</keyword>
<keyword evidence="1" id="KW-1133">Transmembrane helix</keyword>
<feature type="transmembrane region" description="Helical" evidence="1">
    <location>
        <begin position="83"/>
        <end position="101"/>
    </location>
</feature>
<proteinExistence type="predicted"/>
<accession>A0A167D955</accession>
<dbReference type="Proteomes" id="UP000076584">
    <property type="component" value="Unassembled WGS sequence"/>
</dbReference>
<keyword evidence="3" id="KW-1185">Reference proteome</keyword>
<evidence type="ECO:0000313" key="2">
    <source>
        <dbReference type="EMBL" id="KZL83563.1"/>
    </source>
</evidence>
<organism evidence="2 3">
    <name type="scientific">Colletotrichum incanum</name>
    <name type="common">Soybean anthracnose fungus</name>
    <dbReference type="NCBI Taxonomy" id="1573173"/>
    <lineage>
        <taxon>Eukaryota</taxon>
        <taxon>Fungi</taxon>
        <taxon>Dikarya</taxon>
        <taxon>Ascomycota</taxon>
        <taxon>Pezizomycotina</taxon>
        <taxon>Sordariomycetes</taxon>
        <taxon>Hypocreomycetidae</taxon>
        <taxon>Glomerellales</taxon>
        <taxon>Glomerellaceae</taxon>
        <taxon>Colletotrichum</taxon>
        <taxon>Colletotrichum spaethianum species complex</taxon>
    </lineage>
</organism>